<name>A0A418YK58_9GAMM</name>
<sequence>MTDANDNHFCVLASGECLPGKTTQNVRQKLLSQWQLSEQECDHWLEQKQVFFRQGLTEDEAKILQNTLENIGLQSERVSQREVDIEAPQGNQDGLLAQRYLSIATTLLLLTYIIDNTLLKAALPGIENLDFGFFPYLFSIALMCKGLYHFAHVKGYSGYLGLLGLTGLFGLAITLLLPHRELSSRRKIFQSSTIFAFCCLGFGAMSLHSLLGHYLYQDEYVAISRQLETGRNQFPSQQLDQQATIFNTEWQELQLFIDTGLDKISSEQMRPRYQAAMLEAIGEEVDHLFIWINYQEFLHQKVKVSQFPLPEKQINKWKQDVFDKLWAFRENFKPGEQVYTSLSKYLGQGGVRYEDVEAASSVGQYLGNTYKAMQQASLNYLVKHQQSEQPEPIWPLDLKEVASHQQRADGLNIEVHQDSLTFTFTKGPLAGFAPLHIAVIHQYRPATKWQRAYSSYQFRQISSGFPNHLLHSFGVRTLDKQINLKLEERRYRR</sequence>
<evidence type="ECO:0000313" key="3">
    <source>
        <dbReference type="Proteomes" id="UP000283255"/>
    </source>
</evidence>
<keyword evidence="1" id="KW-1133">Transmembrane helix</keyword>
<feature type="transmembrane region" description="Helical" evidence="1">
    <location>
        <begin position="100"/>
        <end position="119"/>
    </location>
</feature>
<feature type="transmembrane region" description="Helical" evidence="1">
    <location>
        <begin position="131"/>
        <end position="150"/>
    </location>
</feature>
<feature type="transmembrane region" description="Helical" evidence="1">
    <location>
        <begin position="156"/>
        <end position="177"/>
    </location>
</feature>
<proteinExistence type="predicted"/>
<reference evidence="2 3" key="2">
    <citation type="submission" date="2019-01" db="EMBL/GenBank/DDBJ databases">
        <title>Motilimonas pumilus sp. nov., isolated from the gut of sea cucumber (Apostichopus japonicus).</title>
        <authorList>
            <person name="Wang F.-Q."/>
            <person name="Ren L.-H."/>
            <person name="Lin Y.-W."/>
            <person name="Sun G.-H."/>
            <person name="Du Z.-J."/>
            <person name="Zhao J.-X."/>
            <person name="Liu X.-J."/>
            <person name="Liu L.-J."/>
        </authorList>
    </citation>
    <scope>NUCLEOTIDE SEQUENCE [LARGE SCALE GENOMIC DNA]</scope>
    <source>
        <strain evidence="2 3">PLHSC7-2</strain>
    </source>
</reference>
<feature type="transmembrane region" description="Helical" evidence="1">
    <location>
        <begin position="189"/>
        <end position="216"/>
    </location>
</feature>
<gene>
    <name evidence="2" type="ORF">D1Z90_01065</name>
</gene>
<accession>A0A418YK58</accession>
<keyword evidence="1" id="KW-0812">Transmembrane</keyword>
<dbReference type="Proteomes" id="UP000283255">
    <property type="component" value="Unassembled WGS sequence"/>
</dbReference>
<evidence type="ECO:0000313" key="2">
    <source>
        <dbReference type="EMBL" id="RJG51355.1"/>
    </source>
</evidence>
<comment type="caution">
    <text evidence="2">The sequence shown here is derived from an EMBL/GenBank/DDBJ whole genome shotgun (WGS) entry which is preliminary data.</text>
</comment>
<dbReference type="OrthoDB" id="6402943at2"/>
<keyword evidence="3" id="KW-1185">Reference proteome</keyword>
<dbReference type="EMBL" id="QZCH01000001">
    <property type="protein sequence ID" value="RJG51355.1"/>
    <property type="molecule type" value="Genomic_DNA"/>
</dbReference>
<dbReference type="AlphaFoldDB" id="A0A418YK58"/>
<protein>
    <submittedName>
        <fullName evidence="2">Uncharacterized protein</fullName>
    </submittedName>
</protein>
<dbReference type="RefSeq" id="WP_119908902.1">
    <property type="nucleotide sequence ID" value="NZ_QZCH01000001.1"/>
</dbReference>
<evidence type="ECO:0000256" key="1">
    <source>
        <dbReference type="SAM" id="Phobius"/>
    </source>
</evidence>
<keyword evidence="1" id="KW-0472">Membrane</keyword>
<reference evidence="2 3" key="1">
    <citation type="submission" date="2018-09" db="EMBL/GenBank/DDBJ databases">
        <authorList>
            <person name="Wang F."/>
        </authorList>
    </citation>
    <scope>NUCLEOTIDE SEQUENCE [LARGE SCALE GENOMIC DNA]</scope>
    <source>
        <strain evidence="2 3">PLHSC7-2</strain>
    </source>
</reference>
<organism evidence="2 3">
    <name type="scientific">Motilimonas pumila</name>
    <dbReference type="NCBI Taxonomy" id="2303987"/>
    <lineage>
        <taxon>Bacteria</taxon>
        <taxon>Pseudomonadati</taxon>
        <taxon>Pseudomonadota</taxon>
        <taxon>Gammaproteobacteria</taxon>
        <taxon>Alteromonadales</taxon>
        <taxon>Alteromonadales genera incertae sedis</taxon>
        <taxon>Motilimonas</taxon>
    </lineage>
</organism>